<dbReference type="InterPro" id="IPR026960">
    <property type="entry name" value="RVT-Znf"/>
</dbReference>
<organism evidence="3">
    <name type="scientific">Brassica oleracea</name>
    <name type="common">Wild cabbage</name>
    <dbReference type="NCBI Taxonomy" id="3712"/>
    <lineage>
        <taxon>Eukaryota</taxon>
        <taxon>Viridiplantae</taxon>
        <taxon>Streptophyta</taxon>
        <taxon>Embryophyta</taxon>
        <taxon>Tracheophyta</taxon>
        <taxon>Spermatophyta</taxon>
        <taxon>Magnoliopsida</taxon>
        <taxon>eudicotyledons</taxon>
        <taxon>Gunneridae</taxon>
        <taxon>Pentapetalae</taxon>
        <taxon>rosids</taxon>
        <taxon>malvids</taxon>
        <taxon>Brassicales</taxon>
        <taxon>Brassicaceae</taxon>
        <taxon>Brassiceae</taxon>
        <taxon>Brassica</taxon>
    </lineage>
</organism>
<dbReference type="InterPro" id="IPR005135">
    <property type="entry name" value="Endo/exonuclease/phosphatase"/>
</dbReference>
<sequence>MATVCRGWHYQSNHASDEDGRIILIWKDPVKMRVLSQSRQMITCELSIPGSPTFIYSVVYASNTSEERNDLWVELLNLQPSLNLDNKPWFVGGDFNQILRIEEHSAFNENTSLANIYQFRDCLLQLEVFDLRYLGPTHTWSNKQPLTPVAKKLDRCLCNSNVITSFPHASATFLPPEMSDHAPCLIDLAYQLPRAGTKPFKFQNYLTKHPSFTEVVRDAWFEAGSVAANLASLCWKLKNIKRSLKQLNTENFSQIEERVKETHQQGGLGIKDLYTWNRACILKLIWLLFFKPNSVWVCWFKEVVLKGSLSNYWSVNTSASNSWLANKLIKSRDLVFPLIKRRLGNGLDTRFWYDNWSPFGNLSNFLSATTRRLGIPKDATVASLFTGSHWTLPPARTENQLEFQIYLTTVSLTTVEDSYEWEVNGRSGEKFRTGDIYTYIIGTRQTVSWAPVVWCSFGIPRQSFLTWLVVLDRCPTRDRLIRWGLEGIDPACLLCNSHAETRNHLYFDFSFSRRLWSVISTRCQLQLTTNWDSILLCLQQLSGNRDLRRLTLLAFQASIYWLWNERNTRLHHQTFRSTDTLLNLIDRQVRNKIQSLRRTNGRACSAMMQLWFLHP</sequence>
<gene>
    <name evidence="3" type="ORF">BOLC1T04414H</name>
</gene>
<evidence type="ECO:0000259" key="1">
    <source>
        <dbReference type="Pfam" id="PF03372"/>
    </source>
</evidence>
<dbReference type="EMBL" id="LR031878">
    <property type="protein sequence ID" value="VDD52025.1"/>
    <property type="molecule type" value="Genomic_DNA"/>
</dbReference>
<dbReference type="Pfam" id="PF03372">
    <property type="entry name" value="Exo_endo_phos"/>
    <property type="match status" value="1"/>
</dbReference>
<dbReference type="AlphaFoldDB" id="A0A3P6G3B9"/>
<evidence type="ECO:0000259" key="2">
    <source>
        <dbReference type="Pfam" id="PF13966"/>
    </source>
</evidence>
<evidence type="ECO:0000313" key="3">
    <source>
        <dbReference type="EMBL" id="VDD52025.1"/>
    </source>
</evidence>
<dbReference type="GO" id="GO:0003824">
    <property type="term" value="F:catalytic activity"/>
    <property type="evidence" value="ECO:0007669"/>
    <property type="project" value="InterPro"/>
</dbReference>
<dbReference type="PANTHER" id="PTHR33710">
    <property type="entry name" value="BNAC02G09200D PROTEIN"/>
    <property type="match status" value="1"/>
</dbReference>
<protein>
    <submittedName>
        <fullName evidence="3">Uncharacterized protein</fullName>
    </submittedName>
</protein>
<dbReference type="InterPro" id="IPR036691">
    <property type="entry name" value="Endo/exonu/phosph_ase_sf"/>
</dbReference>
<dbReference type="Pfam" id="PF13966">
    <property type="entry name" value="zf-RVT"/>
    <property type="match status" value="1"/>
</dbReference>
<feature type="domain" description="Endonuclease/exonuclease/phosphatase" evidence="1">
    <location>
        <begin position="12"/>
        <end position="181"/>
    </location>
</feature>
<reference evidence="3" key="1">
    <citation type="submission" date="2018-11" db="EMBL/GenBank/DDBJ databases">
        <authorList>
            <consortium name="Genoscope - CEA"/>
            <person name="William W."/>
        </authorList>
    </citation>
    <scope>NUCLEOTIDE SEQUENCE</scope>
</reference>
<accession>A0A3P6G3B9</accession>
<proteinExistence type="predicted"/>
<dbReference type="SUPFAM" id="SSF56219">
    <property type="entry name" value="DNase I-like"/>
    <property type="match status" value="1"/>
</dbReference>
<dbReference type="PANTHER" id="PTHR33710:SF77">
    <property type="entry name" value="DNASE I-LIKE SUPERFAMILY PROTEIN"/>
    <property type="match status" value="1"/>
</dbReference>
<name>A0A3P6G3B9_BRAOL</name>
<dbReference type="Gene3D" id="3.60.10.10">
    <property type="entry name" value="Endonuclease/exonuclease/phosphatase"/>
    <property type="match status" value="1"/>
</dbReference>
<feature type="domain" description="Reverse transcriptase zinc-binding" evidence="2">
    <location>
        <begin position="431"/>
        <end position="516"/>
    </location>
</feature>